<dbReference type="SUPFAM" id="SSF55729">
    <property type="entry name" value="Acyl-CoA N-acyltransferases (Nat)"/>
    <property type="match status" value="1"/>
</dbReference>
<name>A0A7D6DW95_9MYCO</name>
<keyword evidence="1 3" id="KW-0808">Transferase</keyword>
<dbReference type="RefSeq" id="WP_180914904.1">
    <property type="nucleotide sequence ID" value="NZ_CP059165.1"/>
</dbReference>
<dbReference type="GO" id="GO:0008080">
    <property type="term" value="F:N-acetyltransferase activity"/>
    <property type="evidence" value="ECO:0007669"/>
    <property type="project" value="InterPro"/>
</dbReference>
<dbReference type="KEGG" id="mgor:H0P51_21595"/>
<proteinExistence type="predicted"/>
<keyword evidence="4" id="KW-1185">Reference proteome</keyword>
<accession>A0A7D6DW95</accession>
<sequence length="123" mass="13595">MRDVTSRIRGHVALHGLPDSPASDRWTAASGIAAEHLLELSRLFVSTAHRRQRLGEALTAEATRYAHGLAVQPVLEVAQQAVAAIRLYERLGWHRVGEWELTIDEQRRLPIFAYLGPAAGAQP</sequence>
<reference evidence="4" key="1">
    <citation type="submission" date="2020-07" db="EMBL/GenBank/DDBJ databases">
        <title>Description of Mycobacterium gordonae subsp. intergordonae subsp.nov. and Mycobacterium gordonae subsp. gordonae subsp. nov.</title>
        <authorList>
            <person name="Yu X."/>
        </authorList>
    </citation>
    <scope>NUCLEOTIDE SEQUENCE [LARGE SCALE GENOMIC DNA]</scope>
    <source>
        <strain evidence="4">24</strain>
    </source>
</reference>
<protein>
    <submittedName>
        <fullName evidence="3">GNAT family N-acetyltransferase</fullName>
    </submittedName>
</protein>
<evidence type="ECO:0000256" key="1">
    <source>
        <dbReference type="ARBA" id="ARBA00022679"/>
    </source>
</evidence>
<reference evidence="4" key="3">
    <citation type="submission" date="2023-07" db="EMBL/GenBank/DDBJ databases">
        <title>Description of Mycobacterium gordonae subsp. intergordonae subsp.nov. and Mycobacterium gordonae subsp. gordonae subsp. nov.</title>
        <authorList>
            <person name="Huang H."/>
        </authorList>
    </citation>
    <scope>NUCLEOTIDE SEQUENCE [LARGE SCALE GENOMIC DNA]</scope>
    <source>
        <strain evidence="4">24</strain>
    </source>
</reference>
<dbReference type="PANTHER" id="PTHR13947">
    <property type="entry name" value="GNAT FAMILY N-ACETYLTRANSFERASE"/>
    <property type="match status" value="1"/>
</dbReference>
<reference evidence="3 4" key="2">
    <citation type="submission" date="2020-07" db="EMBL/GenBank/DDBJ databases">
        <authorList>
            <person name="Yu X."/>
        </authorList>
    </citation>
    <scope>NUCLEOTIDE SEQUENCE [LARGE SCALE GENOMIC DNA]</scope>
    <source>
        <strain evidence="4">24</strain>
    </source>
</reference>
<dbReference type="InterPro" id="IPR016181">
    <property type="entry name" value="Acyl_CoA_acyltransferase"/>
</dbReference>
<dbReference type="Pfam" id="PF00583">
    <property type="entry name" value="Acetyltransf_1"/>
    <property type="match status" value="1"/>
</dbReference>
<dbReference type="AlphaFoldDB" id="A0A7D6DW95"/>
<dbReference type="Gene3D" id="3.40.630.30">
    <property type="match status" value="1"/>
</dbReference>
<dbReference type="PANTHER" id="PTHR13947:SF58">
    <property type="entry name" value="8B (PUTATIVE,_PSEUDO-RELATED"/>
    <property type="match status" value="1"/>
</dbReference>
<gene>
    <name evidence="3" type="ORF">H0P51_21595</name>
</gene>
<feature type="domain" description="N-acetyltransferase" evidence="2">
    <location>
        <begin position="1"/>
        <end position="110"/>
    </location>
</feature>
<dbReference type="InterPro" id="IPR050769">
    <property type="entry name" value="NAT_camello-type"/>
</dbReference>
<evidence type="ECO:0000259" key="2">
    <source>
        <dbReference type="PROSITE" id="PS51186"/>
    </source>
</evidence>
<organism evidence="3 4">
    <name type="scientific">Mycobacterium vicinigordonae</name>
    <dbReference type="NCBI Taxonomy" id="1719132"/>
    <lineage>
        <taxon>Bacteria</taxon>
        <taxon>Bacillati</taxon>
        <taxon>Actinomycetota</taxon>
        <taxon>Actinomycetes</taxon>
        <taxon>Mycobacteriales</taxon>
        <taxon>Mycobacteriaceae</taxon>
        <taxon>Mycobacterium</taxon>
    </lineage>
</organism>
<dbReference type="EMBL" id="CP059165">
    <property type="protein sequence ID" value="QLL06324.1"/>
    <property type="molecule type" value="Genomic_DNA"/>
</dbReference>
<dbReference type="InterPro" id="IPR000182">
    <property type="entry name" value="GNAT_dom"/>
</dbReference>
<dbReference type="PROSITE" id="PS51186">
    <property type="entry name" value="GNAT"/>
    <property type="match status" value="1"/>
</dbReference>
<dbReference type="Proteomes" id="UP000510682">
    <property type="component" value="Chromosome"/>
</dbReference>
<evidence type="ECO:0000313" key="3">
    <source>
        <dbReference type="EMBL" id="QLL06324.1"/>
    </source>
</evidence>
<evidence type="ECO:0000313" key="4">
    <source>
        <dbReference type="Proteomes" id="UP000510682"/>
    </source>
</evidence>